<reference evidence="2" key="1">
    <citation type="journal article" date="2020" name="Stud. Mycol.">
        <title>101 Dothideomycetes genomes: a test case for predicting lifestyles and emergence of pathogens.</title>
        <authorList>
            <person name="Haridas S."/>
            <person name="Albert R."/>
            <person name="Binder M."/>
            <person name="Bloem J."/>
            <person name="Labutti K."/>
            <person name="Salamov A."/>
            <person name="Andreopoulos B."/>
            <person name="Baker S."/>
            <person name="Barry K."/>
            <person name="Bills G."/>
            <person name="Bluhm B."/>
            <person name="Cannon C."/>
            <person name="Castanera R."/>
            <person name="Culley D."/>
            <person name="Daum C."/>
            <person name="Ezra D."/>
            <person name="Gonzalez J."/>
            <person name="Henrissat B."/>
            <person name="Kuo A."/>
            <person name="Liang C."/>
            <person name="Lipzen A."/>
            <person name="Lutzoni F."/>
            <person name="Magnuson J."/>
            <person name="Mondo S."/>
            <person name="Nolan M."/>
            <person name="Ohm R."/>
            <person name="Pangilinan J."/>
            <person name="Park H.-J."/>
            <person name="Ramirez L."/>
            <person name="Alfaro M."/>
            <person name="Sun H."/>
            <person name="Tritt A."/>
            <person name="Yoshinaga Y."/>
            <person name="Zwiers L.-H."/>
            <person name="Turgeon B."/>
            <person name="Goodwin S."/>
            <person name="Spatafora J."/>
            <person name="Crous P."/>
            <person name="Grigoriev I."/>
        </authorList>
    </citation>
    <scope>NUCLEOTIDE SEQUENCE</scope>
    <source>
        <strain evidence="2">CBS 109.77</strain>
    </source>
</reference>
<dbReference type="EMBL" id="MU002103">
    <property type="protein sequence ID" value="KAF2789949.1"/>
    <property type="molecule type" value="Genomic_DNA"/>
</dbReference>
<feature type="compositionally biased region" description="Basic and acidic residues" evidence="1">
    <location>
        <begin position="1"/>
        <end position="19"/>
    </location>
</feature>
<sequence length="207" mass="22938">MHVPHMHQDASHMSWREATRPCLQNPVRRNQRPVPTVDGPRPRPRSSSASQVRSNCRRLLSMPGFTCQSASLVRASGRFHGLLCVLALSRKSRLAIPRDAIKFQVADHAAFLDGWQGQASIRGLPTRPYAGAICRSNPRYAMPAGGRGPGFLEACSRHPPSTPCLDGNGTSVRDAELWGGTFTRVPVSVWWINPVDERRVNNWSINL</sequence>
<dbReference type="AlphaFoldDB" id="A0A6A6X0T2"/>
<keyword evidence="3" id="KW-1185">Reference proteome</keyword>
<proteinExistence type="predicted"/>
<feature type="region of interest" description="Disordered" evidence="1">
    <location>
        <begin position="1"/>
        <end position="53"/>
    </location>
</feature>
<evidence type="ECO:0000313" key="3">
    <source>
        <dbReference type="Proteomes" id="UP000799757"/>
    </source>
</evidence>
<evidence type="ECO:0000256" key="1">
    <source>
        <dbReference type="SAM" id="MobiDB-lite"/>
    </source>
</evidence>
<accession>A0A6A6X0T2</accession>
<protein>
    <submittedName>
        <fullName evidence="2">Uncharacterized protein</fullName>
    </submittedName>
</protein>
<dbReference type="Proteomes" id="UP000799757">
    <property type="component" value="Unassembled WGS sequence"/>
</dbReference>
<name>A0A6A6X0T2_9PLEO</name>
<gene>
    <name evidence="2" type="ORF">K505DRAFT_340848</name>
</gene>
<evidence type="ECO:0000313" key="2">
    <source>
        <dbReference type="EMBL" id="KAF2789949.1"/>
    </source>
</evidence>
<organism evidence="2 3">
    <name type="scientific">Melanomma pulvis-pyrius CBS 109.77</name>
    <dbReference type="NCBI Taxonomy" id="1314802"/>
    <lineage>
        <taxon>Eukaryota</taxon>
        <taxon>Fungi</taxon>
        <taxon>Dikarya</taxon>
        <taxon>Ascomycota</taxon>
        <taxon>Pezizomycotina</taxon>
        <taxon>Dothideomycetes</taxon>
        <taxon>Pleosporomycetidae</taxon>
        <taxon>Pleosporales</taxon>
        <taxon>Melanommataceae</taxon>
        <taxon>Melanomma</taxon>
    </lineage>
</organism>